<reference evidence="1" key="1">
    <citation type="journal article" date="2014" name="Nat. Commun.">
        <title>The tobacco genome sequence and its comparison with those of tomato and potato.</title>
        <authorList>
            <person name="Sierro N."/>
            <person name="Battey J.N."/>
            <person name="Ouadi S."/>
            <person name="Bakaher N."/>
            <person name="Bovet L."/>
            <person name="Willig A."/>
            <person name="Goepfert S."/>
            <person name="Peitsch M.C."/>
            <person name="Ivanov N.V."/>
        </authorList>
    </citation>
    <scope>NUCLEOTIDE SEQUENCE [LARGE SCALE GENOMIC DNA]</scope>
</reference>
<sequence length="348" mass="39824">MDDVLMKVGKFLLPADFVILDCVVDKEIHIILGRPFLVIGLMMKNFPFQASIVLGHKISKHDIEVDRANIEVISKLPPLTLVKDVRSFWGHASFYRRFIKYLAKIVSPMSKLLEKDAKFVFDENGVAIGAVLGQRHNKILHHVYYAYLLGSNVIVFTDYAALRYLMAKKDAKLRLISGLIPDELEAYQWKTFLRDCRQYYWEEHHLAFFPEDEVKPIRKAIRDSPVGGHHGGNRMAVKVLECGYYWPSIYQDANIMVKACDQCKGRVVDYVSKWVEAVSSPNSEARSVTAFLKKNIFTRFRNPRAVLSDGGSHFCNKNFAGFLEKYGVKHKEATPYHPQSSGQVEFSN</sequence>
<proteinExistence type="predicted"/>
<protein>
    <submittedName>
        <fullName evidence="2">Uncharacterized protein LOC142165160</fullName>
    </submittedName>
</protein>
<name>A0AC58S4G1_TOBAC</name>
<dbReference type="RefSeq" id="XP_075079877.1">
    <property type="nucleotide sequence ID" value="XM_075223776.1"/>
</dbReference>
<accession>A0AC58S4G1</accession>
<evidence type="ECO:0000313" key="2">
    <source>
        <dbReference type="RefSeq" id="XP_075079877.1"/>
    </source>
</evidence>
<reference evidence="2" key="2">
    <citation type="submission" date="2025-08" db="UniProtKB">
        <authorList>
            <consortium name="RefSeq"/>
        </authorList>
    </citation>
    <scope>IDENTIFICATION</scope>
    <source>
        <tissue evidence="2">Leaf</tissue>
    </source>
</reference>
<organism evidence="1 2">
    <name type="scientific">Nicotiana tabacum</name>
    <name type="common">Common tobacco</name>
    <dbReference type="NCBI Taxonomy" id="4097"/>
    <lineage>
        <taxon>Eukaryota</taxon>
        <taxon>Viridiplantae</taxon>
        <taxon>Streptophyta</taxon>
        <taxon>Embryophyta</taxon>
        <taxon>Tracheophyta</taxon>
        <taxon>Spermatophyta</taxon>
        <taxon>Magnoliopsida</taxon>
        <taxon>eudicotyledons</taxon>
        <taxon>Gunneridae</taxon>
        <taxon>Pentapetalae</taxon>
        <taxon>asterids</taxon>
        <taxon>lamiids</taxon>
        <taxon>Solanales</taxon>
        <taxon>Solanaceae</taxon>
        <taxon>Nicotianoideae</taxon>
        <taxon>Nicotianeae</taxon>
        <taxon>Nicotiana</taxon>
    </lineage>
</organism>
<gene>
    <name evidence="2" type="primary">LOC142165160</name>
</gene>
<evidence type="ECO:0000313" key="1">
    <source>
        <dbReference type="Proteomes" id="UP000790787"/>
    </source>
</evidence>
<dbReference type="Proteomes" id="UP000790787">
    <property type="component" value="Chromosome 10"/>
</dbReference>
<keyword evidence="1" id="KW-1185">Reference proteome</keyword>